<dbReference type="Gene3D" id="3.90.1150.200">
    <property type="match status" value="1"/>
</dbReference>
<dbReference type="SUPFAM" id="SSF159888">
    <property type="entry name" value="YdhG-like"/>
    <property type="match status" value="1"/>
</dbReference>
<dbReference type="InterPro" id="IPR014922">
    <property type="entry name" value="YdhG-like"/>
</dbReference>
<accession>A0ABT8LDC4</accession>
<evidence type="ECO:0000313" key="3">
    <source>
        <dbReference type="Proteomes" id="UP001172083"/>
    </source>
</evidence>
<dbReference type="RefSeq" id="WP_346760405.1">
    <property type="nucleotide sequence ID" value="NZ_JAUJEB010000006.1"/>
</dbReference>
<comment type="caution">
    <text evidence="2">The sequence shown here is derived from an EMBL/GenBank/DDBJ whole genome shotgun (WGS) entry which is preliminary data.</text>
</comment>
<keyword evidence="3" id="KW-1185">Reference proteome</keyword>
<evidence type="ECO:0000259" key="1">
    <source>
        <dbReference type="Pfam" id="PF08818"/>
    </source>
</evidence>
<dbReference type="Proteomes" id="UP001172083">
    <property type="component" value="Unassembled WGS sequence"/>
</dbReference>
<organism evidence="2 3">
    <name type="scientific">Agaribacillus aureus</name>
    <dbReference type="NCBI Taxonomy" id="3051825"/>
    <lineage>
        <taxon>Bacteria</taxon>
        <taxon>Pseudomonadati</taxon>
        <taxon>Bacteroidota</taxon>
        <taxon>Cytophagia</taxon>
        <taxon>Cytophagales</taxon>
        <taxon>Splendidivirgaceae</taxon>
        <taxon>Agaribacillus</taxon>
    </lineage>
</organism>
<evidence type="ECO:0000313" key="2">
    <source>
        <dbReference type="EMBL" id="MDN5215066.1"/>
    </source>
</evidence>
<protein>
    <submittedName>
        <fullName evidence="2">DUF1801 domain-containing protein</fullName>
    </submittedName>
</protein>
<reference evidence="2" key="1">
    <citation type="submission" date="2023-06" db="EMBL/GenBank/DDBJ databases">
        <title>Genomic of Agaribacillus aureum.</title>
        <authorList>
            <person name="Wang G."/>
        </authorList>
    </citation>
    <scope>NUCLEOTIDE SEQUENCE</scope>
    <source>
        <strain evidence="2">BMA12</strain>
    </source>
</reference>
<dbReference type="EMBL" id="JAUJEB010000006">
    <property type="protein sequence ID" value="MDN5215066.1"/>
    <property type="molecule type" value="Genomic_DNA"/>
</dbReference>
<name>A0ABT8LDC4_9BACT</name>
<feature type="domain" description="YdhG-like" evidence="1">
    <location>
        <begin position="21"/>
        <end position="107"/>
    </location>
</feature>
<sequence>MNYNTKITEYINKATDEQVGILEEVRQLVHTSVNNVGEEIKWGFPVFNNGKDFAYLRFAKTHIILGFYNIDKLRDPNNLLEGKGNTLRHVKIKSLSEELKKQIVKWLIEISE</sequence>
<proteinExistence type="predicted"/>
<gene>
    <name evidence="2" type="ORF">QQ020_23495</name>
</gene>
<dbReference type="Pfam" id="PF08818">
    <property type="entry name" value="DUF1801"/>
    <property type="match status" value="1"/>
</dbReference>